<dbReference type="GO" id="GO:0005737">
    <property type="term" value="C:cytoplasm"/>
    <property type="evidence" value="ECO:0007669"/>
    <property type="project" value="TreeGrafter"/>
</dbReference>
<dbReference type="GO" id="GO:0005960">
    <property type="term" value="C:glycine cleavage complex"/>
    <property type="evidence" value="ECO:0007669"/>
    <property type="project" value="InterPro"/>
</dbReference>
<accession>A0A2T2WRC3</accession>
<dbReference type="InterPro" id="IPR033753">
    <property type="entry name" value="GCV_H/Fam206"/>
</dbReference>
<dbReference type="PROSITE" id="PS50968">
    <property type="entry name" value="BIOTINYL_LIPOYL"/>
    <property type="match status" value="1"/>
</dbReference>
<dbReference type="Pfam" id="PF01597">
    <property type="entry name" value="GCV_H"/>
    <property type="match status" value="1"/>
</dbReference>
<dbReference type="PANTHER" id="PTHR11715">
    <property type="entry name" value="GLYCINE CLEAVAGE SYSTEM H PROTEIN"/>
    <property type="match status" value="1"/>
</dbReference>
<protein>
    <submittedName>
        <fullName evidence="3">Glycine cleavage system protein H</fullName>
    </submittedName>
</protein>
<dbReference type="CDD" id="cd06848">
    <property type="entry name" value="GCS_H"/>
    <property type="match status" value="1"/>
</dbReference>
<name>A0A2T2WRC3_9FIRM</name>
<dbReference type="GO" id="GO:0019464">
    <property type="term" value="P:glycine decarboxylation via glycine cleavage system"/>
    <property type="evidence" value="ECO:0007669"/>
    <property type="project" value="InterPro"/>
</dbReference>
<organism evidence="3 4">
    <name type="scientific">Sulfobacillus benefaciens</name>
    <dbReference type="NCBI Taxonomy" id="453960"/>
    <lineage>
        <taxon>Bacteria</taxon>
        <taxon>Bacillati</taxon>
        <taxon>Bacillota</taxon>
        <taxon>Clostridia</taxon>
        <taxon>Eubacteriales</taxon>
        <taxon>Clostridiales Family XVII. Incertae Sedis</taxon>
        <taxon>Sulfobacillus</taxon>
    </lineage>
</organism>
<reference evidence="3 4" key="1">
    <citation type="journal article" date="2014" name="BMC Genomics">
        <title>Comparison of environmental and isolate Sulfobacillus genomes reveals diverse carbon, sulfur, nitrogen, and hydrogen metabolisms.</title>
        <authorList>
            <person name="Justice N.B."/>
            <person name="Norman A."/>
            <person name="Brown C.T."/>
            <person name="Singh A."/>
            <person name="Thomas B.C."/>
            <person name="Banfield J.F."/>
        </authorList>
    </citation>
    <scope>NUCLEOTIDE SEQUENCE [LARGE SCALE GENOMIC DNA]</scope>
    <source>
        <strain evidence="3">AMDSBA1</strain>
    </source>
</reference>
<comment type="caution">
    <text evidence="3">The sequence shown here is derived from an EMBL/GenBank/DDBJ whole genome shotgun (WGS) entry which is preliminary data.</text>
</comment>
<dbReference type="EMBL" id="PXYT01000067">
    <property type="protein sequence ID" value="PSR24794.1"/>
    <property type="molecule type" value="Genomic_DNA"/>
</dbReference>
<dbReference type="GO" id="GO:0009249">
    <property type="term" value="P:protein lipoylation"/>
    <property type="evidence" value="ECO:0007669"/>
    <property type="project" value="TreeGrafter"/>
</dbReference>
<feature type="domain" description="Lipoyl-binding" evidence="2">
    <location>
        <begin position="30"/>
        <end position="111"/>
    </location>
</feature>
<proteinExistence type="predicted"/>
<dbReference type="Proteomes" id="UP000242699">
    <property type="component" value="Unassembled WGS sequence"/>
</dbReference>
<gene>
    <name evidence="3" type="ORF">C7B43_18200</name>
</gene>
<dbReference type="InterPro" id="IPR000089">
    <property type="entry name" value="Biotin_lipoyl"/>
</dbReference>
<evidence type="ECO:0000313" key="4">
    <source>
        <dbReference type="Proteomes" id="UP000242699"/>
    </source>
</evidence>
<dbReference type="PANTHER" id="PTHR11715:SF3">
    <property type="entry name" value="GLYCINE CLEAVAGE SYSTEM H PROTEIN-RELATED"/>
    <property type="match status" value="1"/>
</dbReference>
<dbReference type="InterPro" id="IPR002930">
    <property type="entry name" value="GCV_H"/>
</dbReference>
<evidence type="ECO:0000259" key="2">
    <source>
        <dbReference type="PROSITE" id="PS50968"/>
    </source>
</evidence>
<sequence>MAVVSDCNIPEDCYYWIDKHVWARRIPSGEFEIGITDPAQALAGKLLVCRIKKVGRELKRGASGASLESGKWVGGVPTPVAGTIVATNEEAEQDPESLNRDPYATWLFRLRSQSADEDLALLVTGPEAVSLYHEKIQHDGIECHRS</sequence>
<dbReference type="Gene3D" id="2.40.50.100">
    <property type="match status" value="1"/>
</dbReference>
<dbReference type="AlphaFoldDB" id="A0A2T2WRC3"/>
<dbReference type="SUPFAM" id="SSF51230">
    <property type="entry name" value="Single hybrid motif"/>
    <property type="match status" value="1"/>
</dbReference>
<evidence type="ECO:0000256" key="1">
    <source>
        <dbReference type="ARBA" id="ARBA00022823"/>
    </source>
</evidence>
<keyword evidence="1" id="KW-0450">Lipoyl</keyword>
<evidence type="ECO:0000313" key="3">
    <source>
        <dbReference type="EMBL" id="PSR24794.1"/>
    </source>
</evidence>
<dbReference type="InterPro" id="IPR011053">
    <property type="entry name" value="Single_hybrid_motif"/>
</dbReference>